<gene>
    <name evidence="1" type="ORF">MLD38_010012</name>
</gene>
<reference evidence="2" key="1">
    <citation type="journal article" date="2023" name="Front. Plant Sci.">
        <title>Chromosomal-level genome assembly of Melastoma candidum provides insights into trichome evolution.</title>
        <authorList>
            <person name="Zhong Y."/>
            <person name="Wu W."/>
            <person name="Sun C."/>
            <person name="Zou P."/>
            <person name="Liu Y."/>
            <person name="Dai S."/>
            <person name="Zhou R."/>
        </authorList>
    </citation>
    <scope>NUCLEOTIDE SEQUENCE [LARGE SCALE GENOMIC DNA]</scope>
</reference>
<comment type="caution">
    <text evidence="1">The sequence shown here is derived from an EMBL/GenBank/DDBJ whole genome shotgun (WGS) entry which is preliminary data.</text>
</comment>
<name>A0ACB9R211_9MYRT</name>
<proteinExistence type="predicted"/>
<keyword evidence="2" id="KW-1185">Reference proteome</keyword>
<accession>A0ACB9R211</accession>
<evidence type="ECO:0000313" key="2">
    <source>
        <dbReference type="Proteomes" id="UP001057402"/>
    </source>
</evidence>
<evidence type="ECO:0000313" key="1">
    <source>
        <dbReference type="EMBL" id="KAI4371689.1"/>
    </source>
</evidence>
<organism evidence="1 2">
    <name type="scientific">Melastoma candidum</name>
    <dbReference type="NCBI Taxonomy" id="119954"/>
    <lineage>
        <taxon>Eukaryota</taxon>
        <taxon>Viridiplantae</taxon>
        <taxon>Streptophyta</taxon>
        <taxon>Embryophyta</taxon>
        <taxon>Tracheophyta</taxon>
        <taxon>Spermatophyta</taxon>
        <taxon>Magnoliopsida</taxon>
        <taxon>eudicotyledons</taxon>
        <taxon>Gunneridae</taxon>
        <taxon>Pentapetalae</taxon>
        <taxon>rosids</taxon>
        <taxon>malvids</taxon>
        <taxon>Myrtales</taxon>
        <taxon>Melastomataceae</taxon>
        <taxon>Melastomatoideae</taxon>
        <taxon>Melastomateae</taxon>
        <taxon>Melastoma</taxon>
    </lineage>
</organism>
<dbReference type="EMBL" id="CM042883">
    <property type="protein sequence ID" value="KAI4371689.1"/>
    <property type="molecule type" value="Genomic_DNA"/>
</dbReference>
<protein>
    <submittedName>
        <fullName evidence="1">Uncharacterized protein</fullName>
    </submittedName>
</protein>
<dbReference type="Proteomes" id="UP001057402">
    <property type="component" value="Chromosome 4"/>
</dbReference>
<sequence length="103" mass="11441">MASTHKLTMVSSRVLVAVLVLALVLESCVAQNRLRIGVPKTPPNKSHLMECGFLYNVKSGDLCHNLIRKFNITMAAFLTINPNLDCQKLFVGQWLCVQEAKAK</sequence>